<evidence type="ECO:0000313" key="1">
    <source>
        <dbReference type="EMBL" id="MDQ0303816.1"/>
    </source>
</evidence>
<gene>
    <name evidence="1" type="ORF">J2S75_002850</name>
</gene>
<dbReference type="Proteomes" id="UP001224682">
    <property type="component" value="Unassembled WGS sequence"/>
</dbReference>
<sequence>MIGLKANDFMWLRAAAMSQDGFAPGFAWSAAPMVYDRLERFGLVDQTWAPSGGIDRDGSPHMRAQAITTPKGLQEIERRAAFNVNRMGNQV</sequence>
<protein>
    <submittedName>
        <fullName evidence="1">Uncharacterized protein</fullName>
    </submittedName>
</protein>
<evidence type="ECO:0000313" key="2">
    <source>
        <dbReference type="Proteomes" id="UP001224682"/>
    </source>
</evidence>
<dbReference type="EMBL" id="JAUSUI010000005">
    <property type="protein sequence ID" value="MDQ0303816.1"/>
    <property type="molecule type" value="Genomic_DNA"/>
</dbReference>
<name>A0ABU0BDC9_9HYPH</name>
<comment type="caution">
    <text evidence="1">The sequence shown here is derived from an EMBL/GenBank/DDBJ whole genome shotgun (WGS) entry which is preliminary data.</text>
</comment>
<keyword evidence="2" id="KW-1185">Reference proteome</keyword>
<reference evidence="1 2" key="1">
    <citation type="submission" date="2023-07" db="EMBL/GenBank/DDBJ databases">
        <title>Genomic Encyclopedia of Type Strains, Phase IV (KMG-IV): sequencing the most valuable type-strain genomes for metagenomic binning, comparative biology and taxonomic classification.</title>
        <authorList>
            <person name="Goeker M."/>
        </authorList>
    </citation>
    <scope>NUCLEOTIDE SEQUENCE [LARGE SCALE GENOMIC DNA]</scope>
    <source>
        <strain evidence="1 2">DSM 2457</strain>
    </source>
</reference>
<proteinExistence type="predicted"/>
<accession>A0ABU0BDC9</accession>
<organism evidence="1 2">
    <name type="scientific">Ancylobacter polymorphus</name>
    <dbReference type="NCBI Taxonomy" id="223390"/>
    <lineage>
        <taxon>Bacteria</taxon>
        <taxon>Pseudomonadati</taxon>
        <taxon>Pseudomonadota</taxon>
        <taxon>Alphaproteobacteria</taxon>
        <taxon>Hyphomicrobiales</taxon>
        <taxon>Xanthobacteraceae</taxon>
        <taxon>Ancylobacter</taxon>
    </lineage>
</organism>
<dbReference type="RefSeq" id="WP_307020517.1">
    <property type="nucleotide sequence ID" value="NZ_JAUSUI010000005.1"/>
</dbReference>